<feature type="transmembrane region" description="Helical" evidence="6">
    <location>
        <begin position="20"/>
        <end position="44"/>
    </location>
</feature>
<dbReference type="RefSeq" id="WP_201245931.1">
    <property type="nucleotide sequence ID" value="NZ_NHSF01000059.1"/>
</dbReference>
<evidence type="ECO:0000313" key="9">
    <source>
        <dbReference type="Proteomes" id="UP001296967"/>
    </source>
</evidence>
<dbReference type="Proteomes" id="UP001296967">
    <property type="component" value="Unassembled WGS sequence"/>
</dbReference>
<comment type="caution">
    <text evidence="8">The sequence shown here is derived from an EMBL/GenBank/DDBJ whole genome shotgun (WGS) entry which is preliminary data.</text>
</comment>
<reference evidence="8" key="2">
    <citation type="journal article" date="2020" name="Microorganisms">
        <title>Osmotic Adaptation and Compatible Solute Biosynthesis of Phototrophic Bacteria as Revealed from Genome Analyses.</title>
        <authorList>
            <person name="Imhoff J.F."/>
            <person name="Rahn T."/>
            <person name="Kunzel S."/>
            <person name="Keller A."/>
            <person name="Neulinger S.C."/>
        </authorList>
    </citation>
    <scope>NUCLEOTIDE SEQUENCE</scope>
    <source>
        <strain evidence="8">DSM 4395</strain>
    </source>
</reference>
<feature type="transmembrane region" description="Helical" evidence="6">
    <location>
        <begin position="296"/>
        <end position="317"/>
    </location>
</feature>
<dbReference type="PANTHER" id="PTHR35007">
    <property type="entry name" value="INTEGRAL MEMBRANE PROTEIN-RELATED"/>
    <property type="match status" value="1"/>
</dbReference>
<dbReference type="PANTHER" id="PTHR35007:SF2">
    <property type="entry name" value="PILUS ASSEMBLE PROTEIN"/>
    <property type="match status" value="1"/>
</dbReference>
<evidence type="ECO:0000256" key="6">
    <source>
        <dbReference type="SAM" id="Phobius"/>
    </source>
</evidence>
<sequence>MDLLASLTEALNRWAENVDLLRLGVVGGSALAVFLISLVIAWLMRAWNDPVKRRLDAQVAEYEAAIGAVTPDRDPNTLRLLERLGQGLVPLDARKRGRIVIKLTQAGFRSNRAAPIFFATKIVGMLVLPLVVGVSLWLLGMDQSTLFMLVGLTLSIGLLLPDSWLAKRVRKRQTVLRRALPEALDMMVVCVEAGLGLTAAIQRVAREIDHQHPELAKEFTLTMVQMRAGLDTKTALEDMVQRAGVEEIKSLVGTLIQAIRFGTSIANTLRIFSDDMRDKRLKAAEEQAAKVGNKMLIPIGLFMIPAFLIIAVMPPIMDIGRSFSGGF</sequence>
<name>A0AAJ0UGM6_HALSE</name>
<feature type="transmembrane region" description="Helical" evidence="6">
    <location>
        <begin position="145"/>
        <end position="165"/>
    </location>
</feature>
<keyword evidence="9" id="KW-1185">Reference proteome</keyword>
<gene>
    <name evidence="8" type="ORF">CCR82_11450</name>
</gene>
<dbReference type="EMBL" id="NHSF01000059">
    <property type="protein sequence ID" value="MBK5931121.1"/>
    <property type="molecule type" value="Genomic_DNA"/>
</dbReference>
<dbReference type="GO" id="GO:0005886">
    <property type="term" value="C:plasma membrane"/>
    <property type="evidence" value="ECO:0007669"/>
    <property type="project" value="UniProtKB-SubCell"/>
</dbReference>
<keyword evidence="3 6" id="KW-0812">Transmembrane</keyword>
<evidence type="ECO:0000313" key="8">
    <source>
        <dbReference type="EMBL" id="MBK5931121.1"/>
    </source>
</evidence>
<organism evidence="8 9">
    <name type="scientific">Halochromatium salexigens</name>
    <name type="common">Chromatium salexigens</name>
    <dbReference type="NCBI Taxonomy" id="49447"/>
    <lineage>
        <taxon>Bacteria</taxon>
        <taxon>Pseudomonadati</taxon>
        <taxon>Pseudomonadota</taxon>
        <taxon>Gammaproteobacteria</taxon>
        <taxon>Chromatiales</taxon>
        <taxon>Chromatiaceae</taxon>
        <taxon>Halochromatium</taxon>
    </lineage>
</organism>
<keyword evidence="2" id="KW-1003">Cell membrane</keyword>
<evidence type="ECO:0000256" key="2">
    <source>
        <dbReference type="ARBA" id="ARBA00022475"/>
    </source>
</evidence>
<reference evidence="8" key="1">
    <citation type="submission" date="2017-05" db="EMBL/GenBank/DDBJ databases">
        <authorList>
            <person name="Imhoff J.F."/>
            <person name="Rahn T."/>
            <person name="Kuenzel S."/>
            <person name="Neulinger S.C."/>
        </authorList>
    </citation>
    <scope>NUCLEOTIDE SEQUENCE</scope>
    <source>
        <strain evidence="8">DSM 4395</strain>
    </source>
</reference>
<comment type="subcellular location">
    <subcellularLocation>
        <location evidence="1">Cell membrane</location>
        <topology evidence="1">Multi-pass membrane protein</topology>
    </subcellularLocation>
</comment>
<keyword evidence="4 6" id="KW-1133">Transmembrane helix</keyword>
<keyword evidence="5 6" id="KW-0472">Membrane</keyword>
<dbReference type="AlphaFoldDB" id="A0AAJ0UGM6"/>
<protein>
    <recommendedName>
        <fullName evidence="7">Type II secretion system protein GspF domain-containing protein</fullName>
    </recommendedName>
</protein>
<evidence type="ECO:0000256" key="1">
    <source>
        <dbReference type="ARBA" id="ARBA00004651"/>
    </source>
</evidence>
<proteinExistence type="predicted"/>
<feature type="transmembrane region" description="Helical" evidence="6">
    <location>
        <begin position="116"/>
        <end position="139"/>
    </location>
</feature>
<dbReference type="InterPro" id="IPR018076">
    <property type="entry name" value="T2SS_GspF_dom"/>
</dbReference>
<dbReference type="Pfam" id="PF00482">
    <property type="entry name" value="T2SSF"/>
    <property type="match status" value="1"/>
</dbReference>
<evidence type="ECO:0000256" key="4">
    <source>
        <dbReference type="ARBA" id="ARBA00022989"/>
    </source>
</evidence>
<evidence type="ECO:0000259" key="7">
    <source>
        <dbReference type="Pfam" id="PF00482"/>
    </source>
</evidence>
<feature type="domain" description="Type II secretion system protein GspF" evidence="7">
    <location>
        <begin position="184"/>
        <end position="312"/>
    </location>
</feature>
<accession>A0AAJ0UGM6</accession>
<evidence type="ECO:0000256" key="3">
    <source>
        <dbReference type="ARBA" id="ARBA00022692"/>
    </source>
</evidence>
<evidence type="ECO:0000256" key="5">
    <source>
        <dbReference type="ARBA" id="ARBA00023136"/>
    </source>
</evidence>